<dbReference type="Pfam" id="PF00258">
    <property type="entry name" value="Flavodoxin_1"/>
    <property type="match status" value="1"/>
</dbReference>
<gene>
    <name evidence="4" type="ORF">VAPA_2c09000</name>
</gene>
<evidence type="ECO:0000313" key="5">
    <source>
        <dbReference type="Proteomes" id="UP000016223"/>
    </source>
</evidence>
<evidence type="ECO:0000259" key="3">
    <source>
        <dbReference type="PROSITE" id="PS50902"/>
    </source>
</evidence>
<proteinExistence type="predicted"/>
<evidence type="ECO:0000313" key="4">
    <source>
        <dbReference type="EMBL" id="AGU53456.1"/>
    </source>
</evidence>
<dbReference type="SUPFAM" id="SSF52218">
    <property type="entry name" value="Flavoproteins"/>
    <property type="match status" value="1"/>
</dbReference>
<accession>T1XLN5</accession>
<dbReference type="PROSITE" id="PS50902">
    <property type="entry name" value="FLAVODOXIN_LIKE"/>
    <property type="match status" value="1"/>
</dbReference>
<dbReference type="AlphaFoldDB" id="T1XLN5"/>
<organism evidence="4 5">
    <name type="scientific">Variovorax paradoxus B4</name>
    <dbReference type="NCBI Taxonomy" id="1246301"/>
    <lineage>
        <taxon>Bacteria</taxon>
        <taxon>Pseudomonadati</taxon>
        <taxon>Pseudomonadota</taxon>
        <taxon>Betaproteobacteria</taxon>
        <taxon>Burkholderiales</taxon>
        <taxon>Comamonadaceae</taxon>
        <taxon>Variovorax</taxon>
    </lineage>
</organism>
<protein>
    <submittedName>
        <fullName evidence="4">Flavodoxin domain-containing protein</fullName>
    </submittedName>
</protein>
<dbReference type="GO" id="GO:0010181">
    <property type="term" value="F:FMN binding"/>
    <property type="evidence" value="ECO:0007669"/>
    <property type="project" value="InterPro"/>
</dbReference>
<dbReference type="PATRIC" id="fig|1246301.3.peg.6429"/>
<dbReference type="EMBL" id="CP003912">
    <property type="protein sequence ID" value="AGU53456.1"/>
    <property type="molecule type" value="Genomic_DNA"/>
</dbReference>
<evidence type="ECO:0000256" key="1">
    <source>
        <dbReference type="ARBA" id="ARBA00022630"/>
    </source>
</evidence>
<sequence>MSKVLVLYYSMYGHLETMARAIAEGARSVDGCEVALKRVPGTMPPDAFRQAGGKADQAAPIAAAAARLAR</sequence>
<dbReference type="InterPro" id="IPR008254">
    <property type="entry name" value="Flavodoxin/NO_synth"/>
</dbReference>
<dbReference type="Proteomes" id="UP000016223">
    <property type="component" value="Chromosome 2"/>
</dbReference>
<dbReference type="HOGENOM" id="CLU_2756676_0_0_4"/>
<feature type="domain" description="Flavodoxin-like" evidence="3">
    <location>
        <begin position="4"/>
        <end position="70"/>
    </location>
</feature>
<dbReference type="InterPro" id="IPR029039">
    <property type="entry name" value="Flavoprotein-like_sf"/>
</dbReference>
<name>T1XLN5_VARPD</name>
<keyword evidence="1" id="KW-0285">Flavoprotein</keyword>
<dbReference type="Gene3D" id="3.40.50.360">
    <property type="match status" value="1"/>
</dbReference>
<evidence type="ECO:0000256" key="2">
    <source>
        <dbReference type="ARBA" id="ARBA00022643"/>
    </source>
</evidence>
<keyword evidence="2" id="KW-0288">FMN</keyword>
<reference evidence="4 5" key="1">
    <citation type="submission" date="2012-10" db="EMBL/GenBank/DDBJ databases">
        <title>Genome sequence of Variovorax paradoxus B4.</title>
        <authorList>
            <person name="Schuldes J."/>
            <person name="Brandt U."/>
            <person name="Hiessl S."/>
            <person name="Wuebbeler J.H."/>
            <person name="Thuermer A."/>
            <person name="Steinbuechel A."/>
            <person name="Daniel R."/>
        </authorList>
    </citation>
    <scope>NUCLEOTIDE SEQUENCE [LARGE SCALE GENOMIC DNA]</scope>
    <source>
        <strain evidence="4 5">B4</strain>
    </source>
</reference>
<dbReference type="KEGG" id="vpd:VAPA_2c09000"/>